<evidence type="ECO:0000313" key="1">
    <source>
        <dbReference type="Proteomes" id="UP000887565"/>
    </source>
</evidence>
<name>A0A915JRB1_ROMCU</name>
<proteinExistence type="predicted"/>
<dbReference type="Proteomes" id="UP000887565">
    <property type="component" value="Unplaced"/>
</dbReference>
<accession>A0A915JRB1</accession>
<keyword evidence="1" id="KW-1185">Reference proteome</keyword>
<organism evidence="1 2">
    <name type="scientific">Romanomermis culicivorax</name>
    <name type="common">Nematode worm</name>
    <dbReference type="NCBI Taxonomy" id="13658"/>
    <lineage>
        <taxon>Eukaryota</taxon>
        <taxon>Metazoa</taxon>
        <taxon>Ecdysozoa</taxon>
        <taxon>Nematoda</taxon>
        <taxon>Enoplea</taxon>
        <taxon>Dorylaimia</taxon>
        <taxon>Mermithida</taxon>
        <taxon>Mermithoidea</taxon>
        <taxon>Mermithidae</taxon>
        <taxon>Romanomermis</taxon>
    </lineage>
</organism>
<evidence type="ECO:0000313" key="2">
    <source>
        <dbReference type="WBParaSite" id="nRc.2.0.1.t28658-RA"/>
    </source>
</evidence>
<sequence>MQIDKVDDQLRRQFA</sequence>
<dbReference type="WBParaSite" id="nRc.2.0.1.t28658-RA">
    <property type="protein sequence ID" value="nRc.2.0.1.t28658-RA"/>
    <property type="gene ID" value="nRc.2.0.1.g28658"/>
</dbReference>
<protein>
    <submittedName>
        <fullName evidence="2">Uncharacterized protein</fullName>
    </submittedName>
</protein>
<reference evidence="2" key="1">
    <citation type="submission" date="2022-11" db="UniProtKB">
        <authorList>
            <consortium name="WormBaseParasite"/>
        </authorList>
    </citation>
    <scope>IDENTIFICATION</scope>
</reference>